<dbReference type="SUPFAM" id="SSF55347">
    <property type="entry name" value="Glyceraldehyde-3-phosphate dehydrogenase-like, C-terminal domain"/>
    <property type="match status" value="1"/>
</dbReference>
<dbReference type="PANTHER" id="PTHR43249:SF1">
    <property type="entry name" value="D-GLUCOSIDE 3-DEHYDROGENASE"/>
    <property type="match status" value="1"/>
</dbReference>
<dbReference type="AlphaFoldDB" id="A0A6N7EN54"/>
<feature type="domain" description="Gfo/Idh/MocA-like oxidoreductase N-terminal" evidence="2">
    <location>
        <begin position="6"/>
        <end position="121"/>
    </location>
</feature>
<reference evidence="4 5" key="1">
    <citation type="submission" date="2019-10" db="EMBL/GenBank/DDBJ databases">
        <title>Georgenia wutianyii sp. nov. and Georgenia yuyongxinii sp. nov. isolated from plateau pika (Ochotona curzoniae) in the Qinghai-Tibet plateau of China.</title>
        <authorList>
            <person name="Tian Z."/>
        </authorList>
    </citation>
    <scope>NUCLEOTIDE SEQUENCE [LARGE SCALE GENOMIC DNA]</scope>
    <source>
        <strain evidence="4 5">JCM 19765</strain>
    </source>
</reference>
<name>A0A6N7EN54_9MICO</name>
<comment type="caution">
    <text evidence="4">The sequence shown here is derived from an EMBL/GenBank/DDBJ whole genome shotgun (WGS) entry which is preliminary data.</text>
</comment>
<dbReference type="Gene3D" id="3.40.50.720">
    <property type="entry name" value="NAD(P)-binding Rossmann-like Domain"/>
    <property type="match status" value="1"/>
</dbReference>
<dbReference type="Gene3D" id="3.30.360.10">
    <property type="entry name" value="Dihydrodipicolinate Reductase, domain 2"/>
    <property type="match status" value="1"/>
</dbReference>
<accession>A0A6N7EN54</accession>
<dbReference type="PANTHER" id="PTHR43249">
    <property type="entry name" value="UDP-N-ACETYL-2-AMINO-2-DEOXY-D-GLUCURONATE OXIDASE"/>
    <property type="match status" value="1"/>
</dbReference>
<evidence type="ECO:0000259" key="3">
    <source>
        <dbReference type="Pfam" id="PF22725"/>
    </source>
</evidence>
<dbReference type="InterPro" id="IPR052515">
    <property type="entry name" value="Gfo/Idh/MocA_Oxidoreductase"/>
</dbReference>
<protein>
    <recommendedName>
        <fullName evidence="6">Gfo/Idh/MocA family oxidoreductase</fullName>
    </recommendedName>
</protein>
<evidence type="ECO:0000259" key="2">
    <source>
        <dbReference type="Pfam" id="PF01408"/>
    </source>
</evidence>
<dbReference type="SUPFAM" id="SSF51735">
    <property type="entry name" value="NAD(P)-binding Rossmann-fold domains"/>
    <property type="match status" value="1"/>
</dbReference>
<dbReference type="OrthoDB" id="9815825at2"/>
<keyword evidence="5" id="KW-1185">Reference proteome</keyword>
<dbReference type="InterPro" id="IPR036291">
    <property type="entry name" value="NAD(P)-bd_dom_sf"/>
</dbReference>
<evidence type="ECO:0000256" key="1">
    <source>
        <dbReference type="ARBA" id="ARBA00023027"/>
    </source>
</evidence>
<dbReference type="EMBL" id="WHPC01000057">
    <property type="protein sequence ID" value="MPV37965.1"/>
    <property type="molecule type" value="Genomic_DNA"/>
</dbReference>
<dbReference type="Proteomes" id="UP000437709">
    <property type="component" value="Unassembled WGS sequence"/>
</dbReference>
<dbReference type="InterPro" id="IPR000683">
    <property type="entry name" value="Gfo/Idh/MocA-like_OxRdtase_N"/>
</dbReference>
<gene>
    <name evidence="4" type="ORF">GB881_13075</name>
</gene>
<evidence type="ECO:0008006" key="6">
    <source>
        <dbReference type="Google" id="ProtNLM"/>
    </source>
</evidence>
<dbReference type="GO" id="GO:0000166">
    <property type="term" value="F:nucleotide binding"/>
    <property type="evidence" value="ECO:0007669"/>
    <property type="project" value="InterPro"/>
</dbReference>
<dbReference type="Pfam" id="PF01408">
    <property type="entry name" value="GFO_IDH_MocA"/>
    <property type="match status" value="1"/>
</dbReference>
<organism evidence="4 5">
    <name type="scientific">Georgenia subflava</name>
    <dbReference type="NCBI Taxonomy" id="1622177"/>
    <lineage>
        <taxon>Bacteria</taxon>
        <taxon>Bacillati</taxon>
        <taxon>Actinomycetota</taxon>
        <taxon>Actinomycetes</taxon>
        <taxon>Micrococcales</taxon>
        <taxon>Bogoriellaceae</taxon>
        <taxon>Georgenia</taxon>
    </lineage>
</organism>
<evidence type="ECO:0000313" key="4">
    <source>
        <dbReference type="EMBL" id="MPV37965.1"/>
    </source>
</evidence>
<sequence>MSRGLGVLVVGAGHYGSVHADALARAAGVRLAGVVDDDARRAHRLAGHHDVPAWTDLDVAIEQSGADVAAVVVPTVHHADVAAHALRGGLHVVVEKPVCLDMADVHRLDAEALRQGKVIDVISQRRFQAGIYAAKQAVDAGVLGRVTSAQCDTSVWRDATYFTESPWRGDPARGGGNLFNHGMHALDLLLWFLGDAQEVAGWRSASRVPGVAVEELLVATLRFDEVLATLHASLVSFPGNRMRLTVTGERGTLDLDGGDATLVHLDAVTGEVVRRSWPSADPDTALRAQYEDLVHVVAGVRSPRVGLAAGARTVLTASALLTSAARGGSPVEVETPALGGRPTVVTGAAATSAPL</sequence>
<keyword evidence="1" id="KW-0520">NAD</keyword>
<dbReference type="Pfam" id="PF22725">
    <property type="entry name" value="GFO_IDH_MocA_C3"/>
    <property type="match status" value="1"/>
</dbReference>
<dbReference type="InterPro" id="IPR055170">
    <property type="entry name" value="GFO_IDH_MocA-like_dom"/>
</dbReference>
<proteinExistence type="predicted"/>
<dbReference type="RefSeq" id="WP_152193509.1">
    <property type="nucleotide sequence ID" value="NZ_VUKD01000001.1"/>
</dbReference>
<evidence type="ECO:0000313" key="5">
    <source>
        <dbReference type="Proteomes" id="UP000437709"/>
    </source>
</evidence>
<feature type="domain" description="GFO/IDH/MocA-like oxidoreductase" evidence="3">
    <location>
        <begin position="133"/>
        <end position="253"/>
    </location>
</feature>